<sequence length="343" mass="36636">MTVSAPSIHDNGQKKPGNRWFVVLALLLIVVFLYSVVWYYMAGKLEQRAKADMAKLAAQGVGVQCEDLHIGGYPLRMNVVCDTISWKKPAAGMAFSAGRLTSGSPVYAPKALSNRLEGPAYVEFPGLKPLEINWSSFTSNTRLARPFPTEITVLASDVAVGMRTETTTTVPQGTLEQLDLSVSEVDGNLKLQGRFVGFKLASTLLGNSRSPELDGVADIDVSDAATLLSGEGSIADRLIGHSGVIHQAMISMPNGANITLSGPFSIDDDGLIDADVKLKLVNPQSFLQAGQMMFPTQSGNLTTIMFALGAMPKDENGNPIIELTIRKSKVSAGFIPLGRLPSL</sequence>
<keyword evidence="3" id="KW-1185">Reference proteome</keyword>
<keyword evidence="1" id="KW-1133">Transmembrane helix</keyword>
<name>A0ABV9H865_9HYPH</name>
<dbReference type="Proteomes" id="UP001596042">
    <property type="component" value="Unassembled WGS sequence"/>
</dbReference>
<keyword evidence="1" id="KW-0472">Membrane</keyword>
<protein>
    <submittedName>
        <fullName evidence="2">DUF2125 domain-containing protein</fullName>
    </submittedName>
</protein>
<feature type="transmembrane region" description="Helical" evidence="1">
    <location>
        <begin position="20"/>
        <end position="41"/>
    </location>
</feature>
<comment type="caution">
    <text evidence="2">The sequence shown here is derived from an EMBL/GenBank/DDBJ whole genome shotgun (WGS) entry which is preliminary data.</text>
</comment>
<dbReference type="Pfam" id="PF09898">
    <property type="entry name" value="DUF2125"/>
    <property type="match status" value="1"/>
</dbReference>
<accession>A0ABV9H865</accession>
<evidence type="ECO:0000256" key="1">
    <source>
        <dbReference type="SAM" id="Phobius"/>
    </source>
</evidence>
<keyword evidence="1" id="KW-0812">Transmembrane</keyword>
<proteinExistence type="predicted"/>
<reference evidence="3" key="1">
    <citation type="journal article" date="2019" name="Int. J. Syst. Evol. Microbiol.">
        <title>The Global Catalogue of Microorganisms (GCM) 10K type strain sequencing project: providing services to taxonomists for standard genome sequencing and annotation.</title>
        <authorList>
            <consortium name="The Broad Institute Genomics Platform"/>
            <consortium name="The Broad Institute Genome Sequencing Center for Infectious Disease"/>
            <person name="Wu L."/>
            <person name="Ma J."/>
        </authorList>
    </citation>
    <scope>NUCLEOTIDE SEQUENCE [LARGE SCALE GENOMIC DNA]</scope>
    <source>
        <strain evidence="3">CGMCC 1.15731</strain>
    </source>
</reference>
<evidence type="ECO:0000313" key="2">
    <source>
        <dbReference type="EMBL" id="MFC4626549.1"/>
    </source>
</evidence>
<evidence type="ECO:0000313" key="3">
    <source>
        <dbReference type="Proteomes" id="UP001596042"/>
    </source>
</evidence>
<gene>
    <name evidence="2" type="ORF">ACFO1V_15275</name>
</gene>
<dbReference type="RefSeq" id="WP_374830713.1">
    <property type="nucleotide sequence ID" value="NZ_JBHEEZ010000005.1"/>
</dbReference>
<dbReference type="InterPro" id="IPR018666">
    <property type="entry name" value="DUF2125"/>
</dbReference>
<dbReference type="EMBL" id="JBHSEL010000126">
    <property type="protein sequence ID" value="MFC4626549.1"/>
    <property type="molecule type" value="Genomic_DNA"/>
</dbReference>
<organism evidence="2 3">
    <name type="scientific">Daeguia caeni</name>
    <dbReference type="NCBI Taxonomy" id="439612"/>
    <lineage>
        <taxon>Bacteria</taxon>
        <taxon>Pseudomonadati</taxon>
        <taxon>Pseudomonadota</taxon>
        <taxon>Alphaproteobacteria</taxon>
        <taxon>Hyphomicrobiales</taxon>
        <taxon>Brucellaceae</taxon>
        <taxon>Daeguia</taxon>
    </lineage>
</organism>